<dbReference type="GO" id="GO:0008801">
    <property type="term" value="F:beta-phosphoglucomutase activity"/>
    <property type="evidence" value="ECO:0007669"/>
    <property type="project" value="UniProtKB-EC"/>
</dbReference>
<dbReference type="Gene3D" id="3.40.50.1000">
    <property type="entry name" value="HAD superfamily/HAD-like"/>
    <property type="match status" value="1"/>
</dbReference>
<dbReference type="NCBIfam" id="TIGR01509">
    <property type="entry name" value="HAD-SF-IA-v3"/>
    <property type="match status" value="1"/>
</dbReference>
<dbReference type="InterPro" id="IPR051600">
    <property type="entry name" value="Beta-PGM-like"/>
</dbReference>
<keyword evidence="12" id="KW-1185">Reference proteome</keyword>
<dbReference type="Pfam" id="PF00702">
    <property type="entry name" value="Hydrolase"/>
    <property type="match status" value="1"/>
</dbReference>
<evidence type="ECO:0000256" key="6">
    <source>
        <dbReference type="ARBA" id="ARBA00023235"/>
    </source>
</evidence>
<evidence type="ECO:0000256" key="8">
    <source>
        <dbReference type="ARBA" id="ARBA00044926"/>
    </source>
</evidence>
<dbReference type="Proteomes" id="UP001319104">
    <property type="component" value="Unassembled WGS sequence"/>
</dbReference>
<sequence length="243" mass="26979">MQNKIIAAIFDLDGVLTRTAAQHAKAWKQLFDAYNEQRKEEGEQPFEDFSIEIDYPKYIDGIPRYDGIRNFLQSRNIKLPEGYESDEPNELTIRGLGNRKNEFFLKVIEEEGVEVFEKNIDQIKKWKAEGVKTAVISSSKNCKKILEVTGIEELFETRIDGVVSKERNIKGKPSPDIFLAAAKELGVDPEESMIVEDAIAGVEAGSAGGFGLVVGIVNGASKEELLKNGADLAVQDLTDVKLN</sequence>
<dbReference type="InterPro" id="IPR036412">
    <property type="entry name" value="HAD-like_sf"/>
</dbReference>
<dbReference type="InterPro" id="IPR023198">
    <property type="entry name" value="PGP-like_dom2"/>
</dbReference>
<evidence type="ECO:0000313" key="12">
    <source>
        <dbReference type="Proteomes" id="UP001319104"/>
    </source>
</evidence>
<evidence type="ECO:0000256" key="1">
    <source>
        <dbReference type="ARBA" id="ARBA00001946"/>
    </source>
</evidence>
<organism evidence="11 12">
    <name type="scientific">Litoribacter ruber</name>
    <dbReference type="NCBI Taxonomy" id="702568"/>
    <lineage>
        <taxon>Bacteria</taxon>
        <taxon>Pseudomonadati</taxon>
        <taxon>Bacteroidota</taxon>
        <taxon>Cytophagia</taxon>
        <taxon>Cytophagales</taxon>
        <taxon>Cyclobacteriaceae</taxon>
        <taxon>Litoribacter</taxon>
    </lineage>
</organism>
<keyword evidence="3" id="KW-0597">Phosphoprotein</keyword>
<evidence type="ECO:0000256" key="4">
    <source>
        <dbReference type="ARBA" id="ARBA00022723"/>
    </source>
</evidence>
<reference evidence="11 12" key="1">
    <citation type="submission" date="2021-05" db="EMBL/GenBank/DDBJ databases">
        <authorList>
            <person name="Zhang Z.D."/>
            <person name="Osman G."/>
        </authorList>
    </citation>
    <scope>NUCLEOTIDE SEQUENCE [LARGE SCALE GENOMIC DNA]</scope>
    <source>
        <strain evidence="11 12">KCTC 32217</strain>
    </source>
</reference>
<dbReference type="InterPro" id="IPR010976">
    <property type="entry name" value="B-phosphoglucomutase_hydrolase"/>
</dbReference>
<gene>
    <name evidence="11" type="ORF">KI659_03070</name>
</gene>
<dbReference type="InterPro" id="IPR006439">
    <property type="entry name" value="HAD-SF_hydro_IA"/>
</dbReference>
<dbReference type="RefSeq" id="WP_213943857.1">
    <property type="nucleotide sequence ID" value="NZ_JAHCMY010000001.1"/>
</dbReference>
<comment type="similarity">
    <text evidence="2">Belongs to the HAD-like hydrolase superfamily. CbbY/CbbZ/Gph/YieH family.</text>
</comment>
<dbReference type="PRINTS" id="PR00413">
    <property type="entry name" value="HADHALOGNASE"/>
</dbReference>
<evidence type="ECO:0000256" key="7">
    <source>
        <dbReference type="ARBA" id="ARBA00023277"/>
    </source>
</evidence>
<comment type="cofactor">
    <cofactor evidence="1">
        <name>Mg(2+)</name>
        <dbReference type="ChEBI" id="CHEBI:18420"/>
    </cofactor>
</comment>
<dbReference type="SFLD" id="SFLDG01129">
    <property type="entry name" value="C1.5:_HAD__Beta-PGM__Phosphata"/>
    <property type="match status" value="1"/>
</dbReference>
<name>A0AAP2CGA1_9BACT</name>
<keyword evidence="4" id="KW-0479">Metal-binding</keyword>
<comment type="caution">
    <text evidence="11">The sequence shown here is derived from an EMBL/GenBank/DDBJ whole genome shotgun (WGS) entry which is preliminary data.</text>
</comment>
<evidence type="ECO:0000256" key="9">
    <source>
        <dbReference type="ARBA" id="ARBA00044968"/>
    </source>
</evidence>
<evidence type="ECO:0000256" key="3">
    <source>
        <dbReference type="ARBA" id="ARBA00022553"/>
    </source>
</evidence>
<keyword evidence="11" id="KW-0378">Hydrolase</keyword>
<evidence type="ECO:0000256" key="5">
    <source>
        <dbReference type="ARBA" id="ARBA00022842"/>
    </source>
</evidence>
<accession>A0AAP2CGA1</accession>
<dbReference type="PANTHER" id="PTHR46193:SF18">
    <property type="entry name" value="HEXITOL PHOSPHATASE B"/>
    <property type="match status" value="1"/>
</dbReference>
<keyword evidence="5" id="KW-0460">Magnesium</keyword>
<keyword evidence="6" id="KW-0413">Isomerase</keyword>
<dbReference type="GO" id="GO:0046872">
    <property type="term" value="F:metal ion binding"/>
    <property type="evidence" value="ECO:0007669"/>
    <property type="project" value="UniProtKB-KW"/>
</dbReference>
<dbReference type="AlphaFoldDB" id="A0AAP2CGA1"/>
<evidence type="ECO:0000256" key="10">
    <source>
        <dbReference type="ARBA" id="ARBA00044991"/>
    </source>
</evidence>
<dbReference type="GO" id="GO:0016787">
    <property type="term" value="F:hydrolase activity"/>
    <property type="evidence" value="ECO:0007669"/>
    <property type="project" value="UniProtKB-KW"/>
</dbReference>
<dbReference type="Gene3D" id="1.10.150.240">
    <property type="entry name" value="Putative phosphatase, domain 2"/>
    <property type="match status" value="1"/>
</dbReference>
<proteinExistence type="inferred from homology"/>
<keyword evidence="7" id="KW-0119">Carbohydrate metabolism</keyword>
<comment type="catalytic activity">
    <reaction evidence="8">
        <text>beta-D-glucose 1-phosphate = beta-D-glucose 6-phosphate</text>
        <dbReference type="Rhea" id="RHEA:20113"/>
        <dbReference type="ChEBI" id="CHEBI:57684"/>
        <dbReference type="ChEBI" id="CHEBI:58247"/>
        <dbReference type="EC" id="5.4.2.6"/>
    </reaction>
</comment>
<dbReference type="SFLD" id="SFLDS00003">
    <property type="entry name" value="Haloacid_Dehalogenase"/>
    <property type="match status" value="1"/>
</dbReference>
<dbReference type="PANTHER" id="PTHR46193">
    <property type="entry name" value="6-PHOSPHOGLUCONATE PHOSPHATASE"/>
    <property type="match status" value="1"/>
</dbReference>
<dbReference type="EMBL" id="JAHCMY010000001">
    <property type="protein sequence ID" value="MBS9522989.1"/>
    <property type="molecule type" value="Genomic_DNA"/>
</dbReference>
<protein>
    <recommendedName>
        <fullName evidence="10">Beta-phosphoglucomutase</fullName>
        <ecNumber evidence="9">5.4.2.6</ecNumber>
    </recommendedName>
</protein>
<evidence type="ECO:0000313" key="11">
    <source>
        <dbReference type="EMBL" id="MBS9522989.1"/>
    </source>
</evidence>
<dbReference type="EC" id="5.4.2.6" evidence="9"/>
<dbReference type="SUPFAM" id="SSF56784">
    <property type="entry name" value="HAD-like"/>
    <property type="match status" value="1"/>
</dbReference>
<dbReference type="NCBIfam" id="TIGR02009">
    <property type="entry name" value="PGMB-YQAB-SF"/>
    <property type="match status" value="1"/>
</dbReference>
<dbReference type="InterPro" id="IPR023214">
    <property type="entry name" value="HAD_sf"/>
</dbReference>
<evidence type="ECO:0000256" key="2">
    <source>
        <dbReference type="ARBA" id="ARBA00006171"/>
    </source>
</evidence>